<name>A0A6C0E9Z7_9ZZZZ</name>
<dbReference type="AlphaFoldDB" id="A0A6C0E9Z7"/>
<dbReference type="InterPro" id="IPR050158">
    <property type="entry name" value="Ubiquitin_ubiquitin-like"/>
</dbReference>
<sequence>MSSENQQVGASGDENYELHVKTLSGKTIVLNVQPNATVLSVKQLIHNREGVAVDDQRLVFVGKQLEDDKTLADYNIASKSTVHLVLRLRGG</sequence>
<dbReference type="InterPro" id="IPR019956">
    <property type="entry name" value="Ubiquitin_dom"/>
</dbReference>
<dbReference type="EMBL" id="MN739773">
    <property type="protein sequence ID" value="QHT25572.1"/>
    <property type="molecule type" value="Genomic_DNA"/>
</dbReference>
<dbReference type="Gene3D" id="3.10.20.90">
    <property type="entry name" value="Phosphatidylinositol 3-kinase Catalytic Subunit, Chain A, domain 1"/>
    <property type="match status" value="1"/>
</dbReference>
<dbReference type="SMART" id="SM00213">
    <property type="entry name" value="UBQ"/>
    <property type="match status" value="1"/>
</dbReference>
<dbReference type="PRINTS" id="PR00348">
    <property type="entry name" value="UBIQUITIN"/>
</dbReference>
<organism evidence="2">
    <name type="scientific">viral metagenome</name>
    <dbReference type="NCBI Taxonomy" id="1070528"/>
    <lineage>
        <taxon>unclassified sequences</taxon>
        <taxon>metagenomes</taxon>
        <taxon>organismal metagenomes</taxon>
    </lineage>
</organism>
<dbReference type="FunFam" id="3.10.20.90:FF:000379">
    <property type="entry name" value="Ubiquitin/ribosomal protein CEP52"/>
    <property type="match status" value="1"/>
</dbReference>
<accession>A0A6C0E9Z7</accession>
<dbReference type="PROSITE" id="PS50053">
    <property type="entry name" value="UBIQUITIN_2"/>
    <property type="match status" value="1"/>
</dbReference>
<dbReference type="Pfam" id="PF00240">
    <property type="entry name" value="ubiquitin"/>
    <property type="match status" value="1"/>
</dbReference>
<evidence type="ECO:0000313" key="2">
    <source>
        <dbReference type="EMBL" id="QHT25572.1"/>
    </source>
</evidence>
<reference evidence="2" key="1">
    <citation type="journal article" date="2020" name="Nature">
        <title>Giant virus diversity and host interactions through global metagenomics.</title>
        <authorList>
            <person name="Schulz F."/>
            <person name="Roux S."/>
            <person name="Paez-Espino D."/>
            <person name="Jungbluth S."/>
            <person name="Walsh D.A."/>
            <person name="Denef V.J."/>
            <person name="McMahon K.D."/>
            <person name="Konstantinidis K.T."/>
            <person name="Eloe-Fadrosh E.A."/>
            <person name="Kyrpides N.C."/>
            <person name="Woyke T."/>
        </authorList>
    </citation>
    <scope>NUCLEOTIDE SEQUENCE</scope>
    <source>
        <strain evidence="2">GVMAG-M-3300023179-27</strain>
    </source>
</reference>
<proteinExistence type="predicted"/>
<evidence type="ECO:0000259" key="1">
    <source>
        <dbReference type="PROSITE" id="PS50053"/>
    </source>
</evidence>
<dbReference type="PANTHER" id="PTHR10666">
    <property type="entry name" value="UBIQUITIN"/>
    <property type="match status" value="1"/>
</dbReference>
<feature type="domain" description="Ubiquitin-like" evidence="1">
    <location>
        <begin position="16"/>
        <end position="91"/>
    </location>
</feature>
<dbReference type="InterPro" id="IPR000626">
    <property type="entry name" value="Ubiquitin-like_dom"/>
</dbReference>
<dbReference type="InterPro" id="IPR029071">
    <property type="entry name" value="Ubiquitin-like_domsf"/>
</dbReference>
<protein>
    <recommendedName>
        <fullName evidence="1">Ubiquitin-like domain-containing protein</fullName>
    </recommendedName>
</protein>
<dbReference type="SUPFAM" id="SSF54236">
    <property type="entry name" value="Ubiquitin-like"/>
    <property type="match status" value="1"/>
</dbReference>